<sequence length="243" mass="27994">MKQDSLLFDDSVKTIHILVALCDNKYQGIVPVPTKIGNGQDPNQNLYWGAMYGVRNHFKNSKDWKLIRQKKQNDVILERVVYKHKTKNVYLIADAYDGKEIKQTTIEFLKSSSGQFKDTLHIDNKIIGINGNSELIAYIGHDGLMDFEIESNFRNKDKKQRDVIILACFSKRFFGPLMQENNVNPIVWTSNLMAPEAYIIHDAITGYLNNETNEEIRNRAAQAYSKYQKCSLKAARNLLVTDW</sequence>
<proteinExistence type="predicted"/>
<gene>
    <name evidence="1" type="ORF">EG240_02305</name>
</gene>
<name>A0A3P3WEC4_9FLAO</name>
<dbReference type="AlphaFoldDB" id="A0A3P3WEC4"/>
<organism evidence="1 2">
    <name type="scientific">Paenimyroides tangerinum</name>
    <dbReference type="NCBI Taxonomy" id="2488728"/>
    <lineage>
        <taxon>Bacteria</taxon>
        <taxon>Pseudomonadati</taxon>
        <taxon>Bacteroidota</taxon>
        <taxon>Flavobacteriia</taxon>
        <taxon>Flavobacteriales</taxon>
        <taxon>Flavobacteriaceae</taxon>
        <taxon>Paenimyroides</taxon>
    </lineage>
</organism>
<dbReference type="Proteomes" id="UP000275719">
    <property type="component" value="Unassembled WGS sequence"/>
</dbReference>
<evidence type="ECO:0000313" key="1">
    <source>
        <dbReference type="EMBL" id="RRJ92727.1"/>
    </source>
</evidence>
<keyword evidence="2" id="KW-1185">Reference proteome</keyword>
<accession>A0A3P3WEC4</accession>
<comment type="caution">
    <text evidence="1">The sequence shown here is derived from an EMBL/GenBank/DDBJ whole genome shotgun (WGS) entry which is preliminary data.</text>
</comment>
<evidence type="ECO:0000313" key="2">
    <source>
        <dbReference type="Proteomes" id="UP000275719"/>
    </source>
</evidence>
<dbReference type="OrthoDB" id="1149281at2"/>
<dbReference type="EMBL" id="RQVQ01000004">
    <property type="protein sequence ID" value="RRJ92727.1"/>
    <property type="molecule type" value="Genomic_DNA"/>
</dbReference>
<protein>
    <submittedName>
        <fullName evidence="1">Uncharacterized protein</fullName>
    </submittedName>
</protein>
<reference evidence="1 2" key="1">
    <citation type="submission" date="2018-11" db="EMBL/GenBank/DDBJ databases">
        <title>Flavobacterium sp. nov., YIM 102701-2 draft genome.</title>
        <authorList>
            <person name="Li G."/>
            <person name="Jiang Y."/>
        </authorList>
    </citation>
    <scope>NUCLEOTIDE SEQUENCE [LARGE SCALE GENOMIC DNA]</scope>
    <source>
        <strain evidence="1 2">YIM 102701-2</strain>
    </source>
</reference>